<protein>
    <recommendedName>
        <fullName evidence="3">HTH cro/C1-type domain-containing protein</fullName>
    </recommendedName>
</protein>
<proteinExistence type="predicted"/>
<accession>A0A2M7SDB1</accession>
<dbReference type="InterPro" id="IPR050400">
    <property type="entry name" value="Bact_Cytoskel_RodZ"/>
</dbReference>
<gene>
    <name evidence="1" type="ORF">COY52_04885</name>
</gene>
<dbReference type="GO" id="GO:0003677">
    <property type="term" value="F:DNA binding"/>
    <property type="evidence" value="ECO:0007669"/>
    <property type="project" value="InterPro"/>
</dbReference>
<dbReference type="Gene3D" id="1.10.260.40">
    <property type="entry name" value="lambda repressor-like DNA-binding domains"/>
    <property type="match status" value="1"/>
</dbReference>
<reference evidence="2" key="1">
    <citation type="submission" date="2017-09" db="EMBL/GenBank/DDBJ databases">
        <title>Depth-based differentiation of microbial function through sediment-hosted aquifers and enrichment of novel symbionts in the deep terrestrial subsurface.</title>
        <authorList>
            <person name="Probst A.J."/>
            <person name="Ladd B."/>
            <person name="Jarett J.K."/>
            <person name="Geller-Mcgrath D.E."/>
            <person name="Sieber C.M.K."/>
            <person name="Emerson J.B."/>
            <person name="Anantharaman K."/>
            <person name="Thomas B.C."/>
            <person name="Malmstrom R."/>
            <person name="Stieglmeier M."/>
            <person name="Klingl A."/>
            <person name="Woyke T."/>
            <person name="Ryan C.M."/>
            <person name="Banfield J.F."/>
        </authorList>
    </citation>
    <scope>NUCLEOTIDE SEQUENCE [LARGE SCALE GENOMIC DNA]</scope>
</reference>
<dbReference type="InterPro" id="IPR010982">
    <property type="entry name" value="Lambda_DNA-bd_dom_sf"/>
</dbReference>
<evidence type="ECO:0000313" key="2">
    <source>
        <dbReference type="Proteomes" id="UP000229307"/>
    </source>
</evidence>
<dbReference type="EMBL" id="PFMR01000130">
    <property type="protein sequence ID" value="PIZ17273.1"/>
    <property type="molecule type" value="Genomic_DNA"/>
</dbReference>
<dbReference type="Proteomes" id="UP000229307">
    <property type="component" value="Unassembled WGS sequence"/>
</dbReference>
<dbReference type="Pfam" id="PF13413">
    <property type="entry name" value="HTH_25"/>
    <property type="match status" value="1"/>
</dbReference>
<dbReference type="PANTHER" id="PTHR34475:SF1">
    <property type="entry name" value="CYTOSKELETON PROTEIN RODZ"/>
    <property type="match status" value="1"/>
</dbReference>
<sequence>MISMVSKLKEARENKNISFEKASEDTRISLKFLKALEEEKYEIFPAEVYLKGFMRIYSEYLGLNSNEIIEDYKKSK</sequence>
<evidence type="ECO:0000313" key="1">
    <source>
        <dbReference type="EMBL" id="PIZ17273.1"/>
    </source>
</evidence>
<organism evidence="1 2">
    <name type="scientific">Candidatus Desantisbacteria bacterium CG_4_10_14_0_8_um_filter_48_22</name>
    <dbReference type="NCBI Taxonomy" id="1974543"/>
    <lineage>
        <taxon>Bacteria</taxon>
        <taxon>Candidatus Desantisiibacteriota</taxon>
    </lineage>
</organism>
<comment type="caution">
    <text evidence="1">The sequence shown here is derived from an EMBL/GenBank/DDBJ whole genome shotgun (WGS) entry which is preliminary data.</text>
</comment>
<dbReference type="PANTHER" id="PTHR34475">
    <property type="match status" value="1"/>
</dbReference>
<name>A0A2M7SDB1_9BACT</name>
<dbReference type="AlphaFoldDB" id="A0A2M7SDB1"/>
<evidence type="ECO:0008006" key="3">
    <source>
        <dbReference type="Google" id="ProtNLM"/>
    </source>
</evidence>